<comment type="caution">
    <text evidence="1">The sequence shown here is derived from an EMBL/GenBank/DDBJ whole genome shotgun (WGS) entry which is preliminary data.</text>
</comment>
<proteinExistence type="predicted"/>
<organism evidence="1 2">
    <name type="scientific">Tribonema minus</name>
    <dbReference type="NCBI Taxonomy" id="303371"/>
    <lineage>
        <taxon>Eukaryota</taxon>
        <taxon>Sar</taxon>
        <taxon>Stramenopiles</taxon>
        <taxon>Ochrophyta</taxon>
        <taxon>PX clade</taxon>
        <taxon>Xanthophyceae</taxon>
        <taxon>Tribonematales</taxon>
        <taxon>Tribonemataceae</taxon>
        <taxon>Tribonema</taxon>
    </lineage>
</organism>
<sequence length="314" mass="34470">MPATAAELASMEDALRHLRHTWMPHEFRFYMYVNEDIVRHKLPELSTFTNAVVSSKLLADAVKATLDRDRAEPPAKCASAPISRLVRVAYMTATIRKTAFRGSTGRSAVAWVCRTRFEQAAHSHARLDSALLSKEFKQVVQGRRCNTWVLTGAAAAAGAAGLVQRFAALGVRIESNVLCGAARLCDAGVLDALCGQAVTPRDVGSKAWIMHTQGVGETLAECGDGGGALIWLSQLQQPPVRHTPAQQRQPPGRRWPPWYSLLLCQRAAACRQLRMLQFLLGTRACAVWPPGRILARPRARPRLPRLGWPCPDPS</sequence>
<dbReference type="Proteomes" id="UP000664859">
    <property type="component" value="Unassembled WGS sequence"/>
</dbReference>
<evidence type="ECO:0000313" key="1">
    <source>
        <dbReference type="EMBL" id="KAG5187087.1"/>
    </source>
</evidence>
<dbReference type="AlphaFoldDB" id="A0A835Z7H3"/>
<protein>
    <submittedName>
        <fullName evidence="1">Uncharacterized protein</fullName>
    </submittedName>
</protein>
<gene>
    <name evidence="1" type="ORF">JKP88DRAFT_254233</name>
</gene>
<evidence type="ECO:0000313" key="2">
    <source>
        <dbReference type="Proteomes" id="UP000664859"/>
    </source>
</evidence>
<name>A0A835Z7H3_9STRA</name>
<accession>A0A835Z7H3</accession>
<reference evidence="1" key="1">
    <citation type="submission" date="2021-02" db="EMBL/GenBank/DDBJ databases">
        <title>First Annotated Genome of the Yellow-green Alga Tribonema minus.</title>
        <authorList>
            <person name="Mahan K.M."/>
        </authorList>
    </citation>
    <scope>NUCLEOTIDE SEQUENCE</scope>
    <source>
        <strain evidence="1">UTEX B ZZ1240</strain>
    </source>
</reference>
<dbReference type="EMBL" id="JAFCMP010000096">
    <property type="protein sequence ID" value="KAG5187087.1"/>
    <property type="molecule type" value="Genomic_DNA"/>
</dbReference>
<keyword evidence="2" id="KW-1185">Reference proteome</keyword>